<dbReference type="Proteomes" id="UP001168821">
    <property type="component" value="Unassembled WGS sequence"/>
</dbReference>
<keyword evidence="3 7" id="KW-0812">Transmembrane</keyword>
<dbReference type="Pfam" id="PF07690">
    <property type="entry name" value="MFS_1"/>
    <property type="match status" value="1"/>
</dbReference>
<feature type="transmembrane region" description="Helical" evidence="7">
    <location>
        <begin position="353"/>
        <end position="373"/>
    </location>
</feature>
<feature type="transmembrane region" description="Helical" evidence="7">
    <location>
        <begin position="409"/>
        <end position="428"/>
    </location>
</feature>
<evidence type="ECO:0000256" key="1">
    <source>
        <dbReference type="ARBA" id="ARBA00004141"/>
    </source>
</evidence>
<feature type="transmembrane region" description="Helical" evidence="7">
    <location>
        <begin position="94"/>
        <end position="113"/>
    </location>
</feature>
<reference evidence="9" key="1">
    <citation type="journal article" date="2023" name="G3 (Bethesda)">
        <title>Whole genome assemblies of Zophobas morio and Tenebrio molitor.</title>
        <authorList>
            <person name="Kaur S."/>
            <person name="Stinson S.A."/>
            <person name="diCenzo G.C."/>
        </authorList>
    </citation>
    <scope>NUCLEOTIDE SEQUENCE</scope>
    <source>
        <strain evidence="9">QUZm001</strain>
    </source>
</reference>
<proteinExistence type="predicted"/>
<dbReference type="GO" id="GO:0015293">
    <property type="term" value="F:symporter activity"/>
    <property type="evidence" value="ECO:0007669"/>
    <property type="project" value="UniProtKB-KW"/>
</dbReference>
<organism evidence="9 10">
    <name type="scientific">Zophobas morio</name>
    <dbReference type="NCBI Taxonomy" id="2755281"/>
    <lineage>
        <taxon>Eukaryota</taxon>
        <taxon>Metazoa</taxon>
        <taxon>Ecdysozoa</taxon>
        <taxon>Arthropoda</taxon>
        <taxon>Hexapoda</taxon>
        <taxon>Insecta</taxon>
        <taxon>Pterygota</taxon>
        <taxon>Neoptera</taxon>
        <taxon>Endopterygota</taxon>
        <taxon>Coleoptera</taxon>
        <taxon>Polyphaga</taxon>
        <taxon>Cucujiformia</taxon>
        <taxon>Tenebrionidae</taxon>
        <taxon>Zophobas</taxon>
    </lineage>
</organism>
<feature type="transmembrane region" description="Helical" evidence="7">
    <location>
        <begin position="25"/>
        <end position="45"/>
    </location>
</feature>
<dbReference type="GO" id="GO:0006820">
    <property type="term" value="P:monoatomic anion transport"/>
    <property type="evidence" value="ECO:0007669"/>
    <property type="project" value="TreeGrafter"/>
</dbReference>
<feature type="transmembrane region" description="Helical" evidence="7">
    <location>
        <begin position="448"/>
        <end position="466"/>
    </location>
</feature>
<keyword evidence="4" id="KW-0769">Symport</keyword>
<dbReference type="PANTHER" id="PTHR11662:SF415">
    <property type="entry name" value="AT30085P-RELATED"/>
    <property type="match status" value="1"/>
</dbReference>
<keyword evidence="10" id="KW-1185">Reference proteome</keyword>
<dbReference type="SUPFAM" id="SSF103473">
    <property type="entry name" value="MFS general substrate transporter"/>
    <property type="match status" value="1"/>
</dbReference>
<dbReference type="PROSITE" id="PS50850">
    <property type="entry name" value="MFS"/>
    <property type="match status" value="1"/>
</dbReference>
<dbReference type="AlphaFoldDB" id="A0AA38HWE2"/>
<evidence type="ECO:0000256" key="6">
    <source>
        <dbReference type="ARBA" id="ARBA00023136"/>
    </source>
</evidence>
<feature type="domain" description="Major facilitator superfamily (MFS) profile" evidence="8">
    <location>
        <begin position="30"/>
        <end position="470"/>
    </location>
</feature>
<evidence type="ECO:0000313" key="9">
    <source>
        <dbReference type="EMBL" id="KAJ3644943.1"/>
    </source>
</evidence>
<dbReference type="GO" id="GO:0016020">
    <property type="term" value="C:membrane"/>
    <property type="evidence" value="ECO:0007669"/>
    <property type="project" value="UniProtKB-SubCell"/>
</dbReference>
<dbReference type="InterPro" id="IPR020846">
    <property type="entry name" value="MFS_dom"/>
</dbReference>
<dbReference type="InterPro" id="IPR050382">
    <property type="entry name" value="MFS_Na/Anion_cotransporter"/>
</dbReference>
<keyword evidence="2" id="KW-0813">Transport</keyword>
<dbReference type="PANTHER" id="PTHR11662">
    <property type="entry name" value="SOLUTE CARRIER FAMILY 17"/>
    <property type="match status" value="1"/>
</dbReference>
<dbReference type="Gene3D" id="1.20.1250.20">
    <property type="entry name" value="MFS general substrate transporter like domains"/>
    <property type="match status" value="1"/>
</dbReference>
<evidence type="ECO:0000313" key="10">
    <source>
        <dbReference type="Proteomes" id="UP001168821"/>
    </source>
</evidence>
<dbReference type="EMBL" id="JALNTZ010000007">
    <property type="protein sequence ID" value="KAJ3644943.1"/>
    <property type="molecule type" value="Genomic_DNA"/>
</dbReference>
<feature type="transmembrane region" description="Helical" evidence="7">
    <location>
        <begin position="215"/>
        <end position="234"/>
    </location>
</feature>
<feature type="transmembrane region" description="Helical" evidence="7">
    <location>
        <begin position="274"/>
        <end position="296"/>
    </location>
</feature>
<comment type="caution">
    <text evidence="9">The sequence shown here is derived from an EMBL/GenBank/DDBJ whole genome shotgun (WGS) entry which is preliminary data.</text>
</comment>
<evidence type="ECO:0000256" key="7">
    <source>
        <dbReference type="SAM" id="Phobius"/>
    </source>
</evidence>
<keyword evidence="6 7" id="KW-0472">Membrane</keyword>
<comment type="subcellular location">
    <subcellularLocation>
        <location evidence="1">Membrane</location>
        <topology evidence="1">Multi-pass membrane protein</topology>
    </subcellularLocation>
</comment>
<protein>
    <recommendedName>
        <fullName evidence="8">Major facilitator superfamily (MFS) profile domain-containing protein</fullName>
    </recommendedName>
</protein>
<dbReference type="FunFam" id="1.20.1250.20:FF:000423">
    <property type="entry name" value="Putative inorganic phosphate cotransporter-like Protein"/>
    <property type="match status" value="1"/>
</dbReference>
<evidence type="ECO:0000259" key="8">
    <source>
        <dbReference type="PROSITE" id="PS50850"/>
    </source>
</evidence>
<evidence type="ECO:0000256" key="2">
    <source>
        <dbReference type="ARBA" id="ARBA00022448"/>
    </source>
</evidence>
<evidence type="ECO:0000256" key="4">
    <source>
        <dbReference type="ARBA" id="ARBA00022847"/>
    </source>
</evidence>
<keyword evidence="5 7" id="KW-1133">Transmembrane helix</keyword>
<dbReference type="FunFam" id="1.20.1250.20:FF:000003">
    <property type="entry name" value="Solute carrier family 17 member 3"/>
    <property type="match status" value="1"/>
</dbReference>
<feature type="transmembrane region" description="Helical" evidence="7">
    <location>
        <begin position="184"/>
        <end position="209"/>
    </location>
</feature>
<dbReference type="InterPro" id="IPR036259">
    <property type="entry name" value="MFS_trans_sf"/>
</dbReference>
<evidence type="ECO:0000256" key="3">
    <source>
        <dbReference type="ARBA" id="ARBA00022692"/>
    </source>
</evidence>
<feature type="transmembrane region" description="Helical" evidence="7">
    <location>
        <begin position="120"/>
        <end position="141"/>
    </location>
</feature>
<evidence type="ECO:0000256" key="5">
    <source>
        <dbReference type="ARBA" id="ARBA00022989"/>
    </source>
</evidence>
<name>A0AA38HWE2_9CUCU</name>
<feature type="transmembrane region" description="Helical" evidence="7">
    <location>
        <begin position="379"/>
        <end position="397"/>
    </location>
</feature>
<feature type="transmembrane region" description="Helical" evidence="7">
    <location>
        <begin position="316"/>
        <end position="341"/>
    </location>
</feature>
<accession>A0AA38HWE2</accession>
<feature type="transmembrane region" description="Helical" evidence="7">
    <location>
        <begin position="147"/>
        <end position="172"/>
    </location>
</feature>
<gene>
    <name evidence="9" type="ORF">Zmor_022639</name>
</gene>
<sequence>MQFFNKILRPSHRFKYRVCVLPQRYIMALLLSCGVLALFTIRVSFQVVLFHMVVPPKIIRFANATITCKYSEPPTPPITTAKKYDWSESHQVHILQAFFLGYFLGHFPGGYLSDRYGGKIVLSCCTFATIILTILTPVILSSSSMDYYTLIGVQALTGFSTGMLFPSVHSILAHWTPACDRGKLSGIVFCAAQFGVVLNDAVSFSFILHTEAWSSVFYLYSSIAAIWLVVWLIFGQATYRHGILSTQEENAYLDRNLADLVSDNYRKVPWKKMFFSIPLWALIVSHFGHMWIWHVLILDVPEYLMYVLRYNMRNSYFLAALPYSMLAVLTISNGFFMDYLINNKLVKITTSRKVFTTFGAVGPAIFLAAVPFVHCSREAAIILFAVGISMTSFYYTGTRINTLDLAPNYSGTIMGIVNGIGAIPGVIVPHIEDDLIINNTFNEWKALFWLHFFILLCTCIFFISFGSGEVQPWNDYELENRLAHIDAS</sequence>
<dbReference type="InterPro" id="IPR011701">
    <property type="entry name" value="MFS"/>
</dbReference>